<organism evidence="2">
    <name type="scientific">viral metagenome</name>
    <dbReference type="NCBI Taxonomy" id="1070528"/>
    <lineage>
        <taxon>unclassified sequences</taxon>
        <taxon>metagenomes</taxon>
        <taxon>organismal metagenomes</taxon>
    </lineage>
</organism>
<dbReference type="InterPro" id="IPR036005">
    <property type="entry name" value="Creatinase/aminopeptidase-like"/>
</dbReference>
<dbReference type="Gene3D" id="1.10.10.10">
    <property type="entry name" value="Winged helix-like DNA-binding domain superfamily/Winged helix DNA-binding domain"/>
    <property type="match status" value="1"/>
</dbReference>
<dbReference type="PANTHER" id="PTHR10804">
    <property type="entry name" value="PROTEASE FAMILY M24 METHIONYL AMINOPEPTIDASE, AMINOPEPTIDASE P"/>
    <property type="match status" value="1"/>
</dbReference>
<proteinExistence type="predicted"/>
<dbReference type="AlphaFoldDB" id="A0A6C0H7I5"/>
<evidence type="ECO:0000259" key="1">
    <source>
        <dbReference type="Pfam" id="PF00557"/>
    </source>
</evidence>
<dbReference type="InterPro" id="IPR036388">
    <property type="entry name" value="WH-like_DNA-bd_sf"/>
</dbReference>
<dbReference type="SUPFAM" id="SSF55920">
    <property type="entry name" value="Creatinase/aminopeptidase"/>
    <property type="match status" value="1"/>
</dbReference>
<dbReference type="Gene3D" id="3.90.230.10">
    <property type="entry name" value="Creatinase/methionine aminopeptidase superfamily"/>
    <property type="match status" value="1"/>
</dbReference>
<evidence type="ECO:0000313" key="2">
    <source>
        <dbReference type="EMBL" id="QHT76105.1"/>
    </source>
</evidence>
<dbReference type="InterPro" id="IPR000994">
    <property type="entry name" value="Pept_M24"/>
</dbReference>
<sequence>MSSNPEFQKKLTKYNAAAKICGEVYNKLVELITTEETLSVKELCKIGNEMIGKECDLIFKKEKNKGVGFPVSISLNDCVGNYVYEDSPLQQTYNSIKDGDIVKIELAVNIGGCIAVLANTTVKRGNTIVKQDNQNRLVQFLNEVSQKVTKLMKAGETNDEVRILVESECTKNGVFPVENCIGYQHLNNQIKTADSKYIVFNHQKYYDVDDRLCVEENLCFDFEPGEVYTVNLSIVPDLPDDSSLNEHAYKELHQAHIYRFNDLFYNLKLKSSREFASRVKGKCGNNAFVLSEHVHTAQDKIGLKECWKNGIVDNYPVLYHKGKMNVLCKKFTVIVGESKAVTLKYNL</sequence>
<dbReference type="EMBL" id="MN739889">
    <property type="protein sequence ID" value="QHT76105.1"/>
    <property type="molecule type" value="Genomic_DNA"/>
</dbReference>
<dbReference type="PANTHER" id="PTHR10804:SF11">
    <property type="entry name" value="PROLIFERATION-ASSOCIATED PROTEIN 2G4"/>
    <property type="match status" value="1"/>
</dbReference>
<feature type="domain" description="Peptidase M24" evidence="1">
    <location>
        <begin position="14"/>
        <end position="225"/>
    </location>
</feature>
<dbReference type="Pfam" id="PF00557">
    <property type="entry name" value="Peptidase_M24"/>
    <property type="match status" value="1"/>
</dbReference>
<name>A0A6C0H7I5_9ZZZZ</name>
<dbReference type="InterPro" id="IPR047113">
    <property type="entry name" value="PA2G4/ARX1"/>
</dbReference>
<reference evidence="2" key="1">
    <citation type="journal article" date="2020" name="Nature">
        <title>Giant virus diversity and host interactions through global metagenomics.</title>
        <authorList>
            <person name="Schulz F."/>
            <person name="Roux S."/>
            <person name="Paez-Espino D."/>
            <person name="Jungbluth S."/>
            <person name="Walsh D.A."/>
            <person name="Denef V.J."/>
            <person name="McMahon K.D."/>
            <person name="Konstantinidis K.T."/>
            <person name="Eloe-Fadrosh E.A."/>
            <person name="Kyrpides N.C."/>
            <person name="Woyke T."/>
        </authorList>
    </citation>
    <scope>NUCLEOTIDE SEQUENCE</scope>
    <source>
        <strain evidence="2">GVMAG-M-3300023179-73</strain>
    </source>
</reference>
<accession>A0A6C0H7I5</accession>
<protein>
    <recommendedName>
        <fullName evidence="1">Peptidase M24 domain-containing protein</fullName>
    </recommendedName>
</protein>